<reference evidence="9" key="1">
    <citation type="journal article" date="2021" name="PeerJ">
        <title>Extensive microbial diversity within the chicken gut microbiome revealed by metagenomics and culture.</title>
        <authorList>
            <person name="Gilroy R."/>
            <person name="Ravi A."/>
            <person name="Getino M."/>
            <person name="Pursley I."/>
            <person name="Horton D.L."/>
            <person name="Alikhan N.F."/>
            <person name="Baker D."/>
            <person name="Gharbi K."/>
            <person name="Hall N."/>
            <person name="Watson M."/>
            <person name="Adriaenssens E.M."/>
            <person name="Foster-Nyarko E."/>
            <person name="Jarju S."/>
            <person name="Secka A."/>
            <person name="Antonio M."/>
            <person name="Oren A."/>
            <person name="Chaudhuri R.R."/>
            <person name="La Ragione R."/>
            <person name="Hildebrand F."/>
            <person name="Pallen M.J."/>
        </authorList>
    </citation>
    <scope>NUCLEOTIDE SEQUENCE</scope>
    <source>
        <strain evidence="9">ChiGjej1B1-14440</strain>
    </source>
</reference>
<evidence type="ECO:0000256" key="5">
    <source>
        <dbReference type="ARBA" id="ARBA00022692"/>
    </source>
</evidence>
<keyword evidence="3" id="KW-0813">Transport</keyword>
<dbReference type="GO" id="GO:0022857">
    <property type="term" value="F:transmembrane transporter activity"/>
    <property type="evidence" value="ECO:0007669"/>
    <property type="project" value="InterPro"/>
</dbReference>
<keyword evidence="4" id="KW-1003">Cell membrane</keyword>
<gene>
    <name evidence="9" type="ORF">H9980_03050</name>
</gene>
<name>A0A9D2BLW5_9FIRM</name>
<evidence type="ECO:0000256" key="7">
    <source>
        <dbReference type="ARBA" id="ARBA00023136"/>
    </source>
</evidence>
<keyword evidence="6 8" id="KW-1133">Transmembrane helix</keyword>
<dbReference type="EMBL" id="DXET01000076">
    <property type="protein sequence ID" value="HIX80936.1"/>
    <property type="molecule type" value="Genomic_DNA"/>
</dbReference>
<dbReference type="SUPFAM" id="SSF81345">
    <property type="entry name" value="ABC transporter involved in vitamin B12 uptake, BtuC"/>
    <property type="match status" value="1"/>
</dbReference>
<feature type="transmembrane region" description="Helical" evidence="8">
    <location>
        <begin position="27"/>
        <end position="47"/>
    </location>
</feature>
<dbReference type="Gene3D" id="1.10.3470.10">
    <property type="entry name" value="ABC transporter involved in vitamin B12 uptake, BtuC"/>
    <property type="match status" value="1"/>
</dbReference>
<evidence type="ECO:0000256" key="4">
    <source>
        <dbReference type="ARBA" id="ARBA00022475"/>
    </source>
</evidence>
<reference evidence="9" key="2">
    <citation type="submission" date="2021-04" db="EMBL/GenBank/DDBJ databases">
        <authorList>
            <person name="Gilroy R."/>
        </authorList>
    </citation>
    <scope>NUCLEOTIDE SEQUENCE</scope>
    <source>
        <strain evidence="9">ChiGjej1B1-14440</strain>
    </source>
</reference>
<dbReference type="Pfam" id="PF01032">
    <property type="entry name" value="FecCD"/>
    <property type="match status" value="1"/>
</dbReference>
<evidence type="ECO:0000256" key="3">
    <source>
        <dbReference type="ARBA" id="ARBA00022448"/>
    </source>
</evidence>
<dbReference type="AlphaFoldDB" id="A0A9D2BLW5"/>
<dbReference type="Proteomes" id="UP000886724">
    <property type="component" value="Unassembled WGS sequence"/>
</dbReference>
<comment type="caution">
    <text evidence="9">The sequence shown here is derived from an EMBL/GenBank/DDBJ whole genome shotgun (WGS) entry which is preliminary data.</text>
</comment>
<evidence type="ECO:0000313" key="9">
    <source>
        <dbReference type="EMBL" id="HIX80936.1"/>
    </source>
</evidence>
<organism evidence="9 10">
    <name type="scientific">Candidatus Erysipelatoclostridium merdavium</name>
    <dbReference type="NCBI Taxonomy" id="2838566"/>
    <lineage>
        <taxon>Bacteria</taxon>
        <taxon>Bacillati</taxon>
        <taxon>Bacillota</taxon>
        <taxon>Erysipelotrichia</taxon>
        <taxon>Erysipelotrichales</taxon>
        <taxon>Erysipelotrichales incertae sedis</taxon>
    </lineage>
</organism>
<accession>A0A9D2BLW5</accession>
<protein>
    <submittedName>
        <fullName evidence="9">Iron chelate uptake ABC transporter family permease subunit</fullName>
    </submittedName>
</protein>
<proteinExistence type="inferred from homology"/>
<dbReference type="InterPro" id="IPR000522">
    <property type="entry name" value="ABC_transptr_permease_BtuC"/>
</dbReference>
<comment type="subcellular location">
    <subcellularLocation>
        <location evidence="1">Cell membrane</location>
        <topology evidence="1">Multi-pass membrane protein</topology>
    </subcellularLocation>
</comment>
<keyword evidence="5 8" id="KW-0812">Transmembrane</keyword>
<comment type="similarity">
    <text evidence="2">Belongs to the binding-protein-dependent transport system permease family. FecCD subfamily.</text>
</comment>
<evidence type="ECO:0000256" key="8">
    <source>
        <dbReference type="SAM" id="Phobius"/>
    </source>
</evidence>
<feature type="non-terminal residue" evidence="9">
    <location>
        <position position="1"/>
    </location>
</feature>
<keyword evidence="7 8" id="KW-0472">Membrane</keyword>
<evidence type="ECO:0000256" key="6">
    <source>
        <dbReference type="ARBA" id="ARBA00022989"/>
    </source>
</evidence>
<evidence type="ECO:0000313" key="10">
    <source>
        <dbReference type="Proteomes" id="UP000886724"/>
    </source>
</evidence>
<evidence type="ECO:0000256" key="1">
    <source>
        <dbReference type="ARBA" id="ARBA00004651"/>
    </source>
</evidence>
<dbReference type="GO" id="GO:0005886">
    <property type="term" value="C:plasma membrane"/>
    <property type="evidence" value="ECO:0007669"/>
    <property type="project" value="UniProtKB-SubCell"/>
</dbReference>
<evidence type="ECO:0000256" key="2">
    <source>
        <dbReference type="ARBA" id="ARBA00007935"/>
    </source>
</evidence>
<sequence>CIGVSTVIFQSITNNKILTPSIIGLDSLYLCFLLVLVLVVFLMLLFIDYH</sequence>
<dbReference type="InterPro" id="IPR037294">
    <property type="entry name" value="ABC_BtuC-like"/>
</dbReference>